<keyword evidence="4" id="KW-1185">Reference proteome</keyword>
<dbReference type="Proteomes" id="UP000078576">
    <property type="component" value="Unassembled WGS sequence"/>
</dbReference>
<evidence type="ECO:0000313" key="4">
    <source>
        <dbReference type="Proteomes" id="UP000078576"/>
    </source>
</evidence>
<dbReference type="Pfam" id="PF20516">
    <property type="entry name" value="PDDEXK_12"/>
    <property type="match status" value="1"/>
</dbReference>
<feature type="region of interest" description="Disordered" evidence="1">
    <location>
        <begin position="23"/>
        <end position="114"/>
    </location>
</feature>
<organism evidence="3 4">
    <name type="scientific">Cytospora mali</name>
    <name type="common">Apple Valsa canker fungus</name>
    <name type="synonym">Valsa mali</name>
    <dbReference type="NCBI Taxonomy" id="578113"/>
    <lineage>
        <taxon>Eukaryota</taxon>
        <taxon>Fungi</taxon>
        <taxon>Dikarya</taxon>
        <taxon>Ascomycota</taxon>
        <taxon>Pezizomycotina</taxon>
        <taxon>Sordariomycetes</taxon>
        <taxon>Sordariomycetidae</taxon>
        <taxon>Diaporthales</taxon>
        <taxon>Cytosporaceae</taxon>
        <taxon>Cytospora</taxon>
    </lineage>
</organism>
<gene>
    <name evidence="3" type="ORF">VP1G_03488</name>
</gene>
<feature type="domain" description="PD-(D/E)XK nuclease-like" evidence="2">
    <location>
        <begin position="182"/>
        <end position="379"/>
    </location>
</feature>
<evidence type="ECO:0000313" key="3">
    <source>
        <dbReference type="EMBL" id="KUI56110.1"/>
    </source>
</evidence>
<feature type="compositionally biased region" description="Basic residues" evidence="1">
    <location>
        <begin position="24"/>
        <end position="37"/>
    </location>
</feature>
<evidence type="ECO:0000259" key="2">
    <source>
        <dbReference type="Pfam" id="PF20516"/>
    </source>
</evidence>
<feature type="compositionally biased region" description="Low complexity" evidence="1">
    <location>
        <begin position="75"/>
        <end position="92"/>
    </location>
</feature>
<feature type="compositionally biased region" description="Acidic residues" evidence="1">
    <location>
        <begin position="46"/>
        <end position="55"/>
    </location>
</feature>
<accession>A0A194UWP1</accession>
<dbReference type="OrthoDB" id="5244165at2759"/>
<name>A0A194UWP1_CYTMA</name>
<sequence length="438" mass="49110">MSEANSWLQSFVLDWLDRPPLPIARHRSQSPTKKRKMSNTYAEGYCSDDDVEDAPSDMTPQPKLKMPTALAYRGPPLSSKHSSCPSISIPSSDNTSTSAKHKRASSKARSTSPVRTSYTLKPLVTPVHFNKLGEGEAAVLQLPEDVRSLYDRIYALANKEGIIPAEIRTEVTRILGATRTKDYFFKSSSSRPPLLFDPLAELQILQSLRTAGDRCDRYGRYESAWNTSIHGPLLSCALDGYSGYVEHEDLTSVAIDPAFTPQFPLSQPQLEQSLIPSRVNFALVLSADPWIPWKHRGIVEQYNSGLSFRARSPHLTQALHEAILLQPQDKQFINQTAYATIFDRTIAVSIETKVFGTSEDARIQLSIWTAAAHRRIKEFFIYTASVLEREEILDGLDIGNTESLIGMYSLVEVLRALADWTQDVFAGWWEDRLAEVMS</sequence>
<proteinExistence type="predicted"/>
<dbReference type="EMBL" id="KN714686">
    <property type="protein sequence ID" value="KUI56110.1"/>
    <property type="molecule type" value="Genomic_DNA"/>
</dbReference>
<evidence type="ECO:0000256" key="1">
    <source>
        <dbReference type="SAM" id="MobiDB-lite"/>
    </source>
</evidence>
<dbReference type="InterPro" id="IPR046797">
    <property type="entry name" value="PDDEXK_12"/>
</dbReference>
<protein>
    <recommendedName>
        <fullName evidence="2">PD-(D/E)XK nuclease-like domain-containing protein</fullName>
    </recommendedName>
</protein>
<reference evidence="4" key="1">
    <citation type="submission" date="2014-12" db="EMBL/GenBank/DDBJ databases">
        <title>Genome Sequence of Valsa Canker Pathogens Uncovers a Specific Adaption of Colonization on Woody Bark.</title>
        <authorList>
            <person name="Yin Z."/>
            <person name="Liu H."/>
            <person name="Gao X."/>
            <person name="Li Z."/>
            <person name="Song N."/>
            <person name="Ke X."/>
            <person name="Dai Q."/>
            <person name="Wu Y."/>
            <person name="Sun Y."/>
            <person name="Xu J.-R."/>
            <person name="Kang Z.K."/>
            <person name="Wang L."/>
            <person name="Huang L."/>
        </authorList>
    </citation>
    <scope>NUCLEOTIDE SEQUENCE [LARGE SCALE GENOMIC DNA]</scope>
    <source>
        <strain evidence="4">SXYL134</strain>
    </source>
</reference>
<dbReference type="AlphaFoldDB" id="A0A194UWP1"/>